<comment type="caution">
    <text evidence="3">The sequence shown here is derived from an EMBL/GenBank/DDBJ whole genome shotgun (WGS) entry which is preliminary data.</text>
</comment>
<feature type="region of interest" description="Disordered" evidence="1">
    <location>
        <begin position="156"/>
        <end position="209"/>
    </location>
</feature>
<reference evidence="3" key="1">
    <citation type="submission" date="2021-10" db="EMBL/GenBank/DDBJ databases">
        <title>De novo Genome Assembly of Clathrus columnatus (Basidiomycota, Fungi) Using Illumina and Nanopore Sequence Data.</title>
        <authorList>
            <person name="Ogiso-Tanaka E."/>
            <person name="Itagaki H."/>
            <person name="Hosoya T."/>
            <person name="Hosaka K."/>
        </authorList>
    </citation>
    <scope>NUCLEOTIDE SEQUENCE</scope>
    <source>
        <strain evidence="3">MO-923</strain>
    </source>
</reference>
<dbReference type="AlphaFoldDB" id="A0AAV5AD17"/>
<gene>
    <name evidence="3" type="ORF">Clacol_005033</name>
</gene>
<keyword evidence="2" id="KW-0732">Signal</keyword>
<feature type="signal peptide" evidence="2">
    <location>
        <begin position="1"/>
        <end position="22"/>
    </location>
</feature>
<proteinExistence type="predicted"/>
<feature type="chain" id="PRO_5043797753" evidence="2">
    <location>
        <begin position="23"/>
        <end position="231"/>
    </location>
</feature>
<evidence type="ECO:0000313" key="4">
    <source>
        <dbReference type="Proteomes" id="UP001050691"/>
    </source>
</evidence>
<accession>A0AAV5AD17</accession>
<evidence type="ECO:0000256" key="1">
    <source>
        <dbReference type="SAM" id="MobiDB-lite"/>
    </source>
</evidence>
<feature type="compositionally biased region" description="Low complexity" evidence="1">
    <location>
        <begin position="182"/>
        <end position="209"/>
    </location>
</feature>
<organism evidence="3 4">
    <name type="scientific">Clathrus columnatus</name>
    <dbReference type="NCBI Taxonomy" id="1419009"/>
    <lineage>
        <taxon>Eukaryota</taxon>
        <taxon>Fungi</taxon>
        <taxon>Dikarya</taxon>
        <taxon>Basidiomycota</taxon>
        <taxon>Agaricomycotina</taxon>
        <taxon>Agaricomycetes</taxon>
        <taxon>Phallomycetidae</taxon>
        <taxon>Phallales</taxon>
        <taxon>Clathraceae</taxon>
        <taxon>Clathrus</taxon>
    </lineage>
</organism>
<dbReference type="Proteomes" id="UP001050691">
    <property type="component" value="Unassembled WGS sequence"/>
</dbReference>
<protein>
    <submittedName>
        <fullName evidence="3">Uncharacterized protein</fullName>
    </submittedName>
</protein>
<dbReference type="EMBL" id="BPWL01000005">
    <property type="protein sequence ID" value="GJJ10805.1"/>
    <property type="molecule type" value="Genomic_DNA"/>
</dbReference>
<name>A0AAV5AD17_9AGAM</name>
<keyword evidence="4" id="KW-1185">Reference proteome</keyword>
<evidence type="ECO:0000256" key="2">
    <source>
        <dbReference type="SAM" id="SignalP"/>
    </source>
</evidence>
<sequence>MQSLAKLSILFYLLASGKHVSSQTSTTSLYFPGIQLSGGEAPDEFLLASVAGSSNGLTTFVLALGTTNKTAAAEVPATPIVTLIEGTSTAHLFGTIALDNFGDSLGLDIQCNISGATTNCQEVDVALANGTTVSIVSTTYTETFTTIPATLVASLPSATPAPSPPATDGSSPSASPSPTPTPAKGGSTSANSTGSSATSSPSPITTSGASHRTHSVFLCAVPVVAVFSMMF</sequence>
<evidence type="ECO:0000313" key="3">
    <source>
        <dbReference type="EMBL" id="GJJ10805.1"/>
    </source>
</evidence>